<protein>
    <submittedName>
        <fullName evidence="1">Uncharacterized protein</fullName>
    </submittedName>
</protein>
<proteinExistence type="predicted"/>
<dbReference type="AlphaFoldDB" id="A0A2P2PLH4"/>
<name>A0A2P2PLH4_RHIMU</name>
<reference evidence="1" key="1">
    <citation type="submission" date="2018-02" db="EMBL/GenBank/DDBJ databases">
        <title>Rhizophora mucronata_Transcriptome.</title>
        <authorList>
            <person name="Meera S.P."/>
            <person name="Sreeshan A."/>
            <person name="Augustine A."/>
        </authorList>
    </citation>
    <scope>NUCLEOTIDE SEQUENCE</scope>
    <source>
        <tissue evidence="1">Leaf</tissue>
    </source>
</reference>
<organism evidence="1">
    <name type="scientific">Rhizophora mucronata</name>
    <name type="common">Asiatic mangrove</name>
    <dbReference type="NCBI Taxonomy" id="61149"/>
    <lineage>
        <taxon>Eukaryota</taxon>
        <taxon>Viridiplantae</taxon>
        <taxon>Streptophyta</taxon>
        <taxon>Embryophyta</taxon>
        <taxon>Tracheophyta</taxon>
        <taxon>Spermatophyta</taxon>
        <taxon>Magnoliopsida</taxon>
        <taxon>eudicotyledons</taxon>
        <taxon>Gunneridae</taxon>
        <taxon>Pentapetalae</taxon>
        <taxon>rosids</taxon>
        <taxon>fabids</taxon>
        <taxon>Malpighiales</taxon>
        <taxon>Rhizophoraceae</taxon>
        <taxon>Rhizophora</taxon>
    </lineage>
</organism>
<evidence type="ECO:0000313" key="1">
    <source>
        <dbReference type="EMBL" id="MBX55614.1"/>
    </source>
</evidence>
<dbReference type="EMBL" id="GGEC01075130">
    <property type="protein sequence ID" value="MBX55614.1"/>
    <property type="molecule type" value="Transcribed_RNA"/>
</dbReference>
<sequence>MVVAYFFHFGYPNMKIKVSKRVADILTFSSSSNLLE</sequence>
<accession>A0A2P2PLH4</accession>